<evidence type="ECO:0000313" key="2">
    <source>
        <dbReference type="EMBL" id="SHJ12910.1"/>
    </source>
</evidence>
<name>A0ABY1IG70_9ACTO</name>
<evidence type="ECO:0000313" key="3">
    <source>
        <dbReference type="Proteomes" id="UP000184390"/>
    </source>
</evidence>
<organism evidence="2 3">
    <name type="scientific">Actinomyces denticolens</name>
    <dbReference type="NCBI Taxonomy" id="52767"/>
    <lineage>
        <taxon>Bacteria</taxon>
        <taxon>Bacillati</taxon>
        <taxon>Actinomycetota</taxon>
        <taxon>Actinomycetes</taxon>
        <taxon>Actinomycetales</taxon>
        <taxon>Actinomycetaceae</taxon>
        <taxon>Actinomyces</taxon>
    </lineage>
</organism>
<keyword evidence="3" id="KW-1185">Reference proteome</keyword>
<feature type="region of interest" description="Disordered" evidence="1">
    <location>
        <begin position="1"/>
        <end position="62"/>
    </location>
</feature>
<feature type="compositionally biased region" description="Low complexity" evidence="1">
    <location>
        <begin position="21"/>
        <end position="36"/>
    </location>
</feature>
<evidence type="ECO:0000256" key="1">
    <source>
        <dbReference type="SAM" id="MobiDB-lite"/>
    </source>
</evidence>
<accession>A0ABY1IG70</accession>
<reference evidence="2 3" key="1">
    <citation type="submission" date="2016-11" db="EMBL/GenBank/DDBJ databases">
        <authorList>
            <person name="Varghese N."/>
            <person name="Submissions S."/>
        </authorList>
    </citation>
    <scope>NUCLEOTIDE SEQUENCE [LARGE SCALE GENOMIC DNA]</scope>
    <source>
        <strain evidence="2 3">PA</strain>
    </source>
</reference>
<proteinExistence type="predicted"/>
<comment type="caution">
    <text evidence="2">The sequence shown here is derived from an EMBL/GenBank/DDBJ whole genome shotgun (WGS) entry which is preliminary data.</text>
</comment>
<dbReference type="Proteomes" id="UP000184390">
    <property type="component" value="Unassembled WGS sequence"/>
</dbReference>
<protein>
    <submittedName>
        <fullName evidence="2">Uncharacterized protein</fullName>
    </submittedName>
</protein>
<dbReference type="RefSeq" id="WP_073453827.1">
    <property type="nucleotide sequence ID" value="NZ_FQYL01000012.1"/>
</dbReference>
<dbReference type="EMBL" id="FQYL01000012">
    <property type="protein sequence ID" value="SHJ12910.1"/>
    <property type="molecule type" value="Genomic_DNA"/>
</dbReference>
<gene>
    <name evidence="2" type="ORF">SAMN05216246_1129</name>
</gene>
<sequence length="62" mass="6610">MTSKKRPARPSATEPPALELNAGNASNASVSGSANVQDRDDADPWGHQMSIYDYLPTTHGRA</sequence>